<proteinExistence type="predicted"/>
<dbReference type="EMBL" id="CP043046">
    <property type="protein sequence ID" value="QEI06867.1"/>
    <property type="molecule type" value="Genomic_DNA"/>
</dbReference>
<dbReference type="RefSeq" id="WP_148815900.1">
    <property type="nucleotide sequence ID" value="NZ_CP043046.1"/>
</dbReference>
<organism evidence="1 2">
    <name type="scientific">Pigmentiphaga aceris</name>
    <dbReference type="NCBI Taxonomy" id="1940612"/>
    <lineage>
        <taxon>Bacteria</taxon>
        <taxon>Pseudomonadati</taxon>
        <taxon>Pseudomonadota</taxon>
        <taxon>Betaproteobacteria</taxon>
        <taxon>Burkholderiales</taxon>
        <taxon>Alcaligenaceae</taxon>
        <taxon>Pigmentiphaga</taxon>
    </lineage>
</organism>
<gene>
    <name evidence="1" type="ORF">FXN63_14260</name>
</gene>
<dbReference type="Proteomes" id="UP000325161">
    <property type="component" value="Chromosome"/>
</dbReference>
<dbReference type="AlphaFoldDB" id="A0A5C0B2M0"/>
<reference evidence="1 2" key="1">
    <citation type="submission" date="2019-08" db="EMBL/GenBank/DDBJ databases">
        <title>Amphibian skin-associated Pigmentiphaga: genome sequence and occurrence across geography and hosts.</title>
        <authorList>
            <person name="Bletz M.C."/>
            <person name="Bunk B."/>
            <person name="Sproeer C."/>
            <person name="Biwer P."/>
            <person name="Reiter S."/>
            <person name="Rabemananjara F.C.E."/>
            <person name="Schulz S."/>
            <person name="Overmann J."/>
            <person name="Vences M."/>
        </authorList>
    </citation>
    <scope>NUCLEOTIDE SEQUENCE [LARGE SCALE GENOMIC DNA]</scope>
    <source>
        <strain evidence="1 2">Mada1488</strain>
    </source>
</reference>
<keyword evidence="2" id="KW-1185">Reference proteome</keyword>
<accession>A0A5C0B2M0</accession>
<dbReference type="Gene3D" id="1.10.3210.10">
    <property type="entry name" value="Hypothetical protein af1432"/>
    <property type="match status" value="1"/>
</dbReference>
<sequence length="1027" mass="109306">MAIESNVLRNMVQASATLDTPVDLRAGKDLPAQSHSRFSLFRSDTEKSANQAQFASLKSILDGDPKLALAPGAARAAYAAIARAEASGAPLTSRLIAQAYSAGDSAVQAHRDAMTVARHDVLGKGMKALSADLQSGETSKFLPEGVRSASLPQSTRNAVAAVIIDQMRTDLAALGAHVDTSNVDPSELIRTATARSADAIAKVIANPPASAGPSGVSPRIAPVVDELQAISHMRMGARLFSSAGANLRNEQEIGRAMQGKLAAMSNDSFLALYKTMQSADLMEYRLSLANAANPAAEQLLTDLNTWEAQVHEDMARRIALGGKTVGADGTRSALSGQNLAVLSDAEKTAGRDALGRQSAEWLSGLSEVRTTTAGAMRVAAAQSVSAPLLEKTLRDAELTVNLPLQLFASAKKGEPPSTLIGEKGAIQPERLHLQNVFHRGAAAKGAEYLERRQAIEHSYSPALASQDAIELSPDNHPISAAVNVGRKALGAAGGMGYGNVVIVLKPEVRDRCTYTARDSFDSYAARIDAAGSRRFLDGLAKAPEGSPLAALVARSPTLLDTLGERLGMAEAENLQLGPTHGKNLAPYLAENLLAGLVRGEDPAYEQLLNLAVHSFVDADATQSHLATRDHMDRLFSAMTTETAAGLKEASDPLRVNCGGTAAYIEAQVWGGIDFSRDVAEIRMPGGDFVEGMAPEELEALTNLTNMGEALGVKTKSYTLDTIAPGVREVDSSAKPFATVTTGAPVVTRVGGLAVFKTTQLPAMLDQYRSHEQGFDPDGLHGRQHVSRALLYSNVLANIAREHGATIDSHALYTTTVLHDVGREGNGVDRWEAQSSQAAVTALRSAGITDPAYLDQAAACIDSRAPAKDWTLERGLLKSADSLDILRLHKRENYNPDFLWFMHQDVEVAPGRFMDADPALRTALIDEVEQFVAATATPPHPNKALLTKATAELNRLSELPFGEQTPAVKAQIGKLEVRCASLQTEMIADMRAANDRLDSATLFSSLEAELVNNPGKYPTLHRYYDPSK</sequence>
<dbReference type="SUPFAM" id="SSF109604">
    <property type="entry name" value="HD-domain/PDEase-like"/>
    <property type="match status" value="1"/>
</dbReference>
<dbReference type="OrthoDB" id="9919411at2"/>
<evidence type="ECO:0000313" key="1">
    <source>
        <dbReference type="EMBL" id="QEI06867.1"/>
    </source>
</evidence>
<evidence type="ECO:0000313" key="2">
    <source>
        <dbReference type="Proteomes" id="UP000325161"/>
    </source>
</evidence>
<evidence type="ECO:0008006" key="3">
    <source>
        <dbReference type="Google" id="ProtNLM"/>
    </source>
</evidence>
<protein>
    <recommendedName>
        <fullName evidence="3">HD domain-containing protein</fullName>
    </recommendedName>
</protein>
<dbReference type="KEGG" id="pacr:FXN63_14260"/>
<name>A0A5C0B2M0_9BURK</name>